<dbReference type="Proteomes" id="UP001152797">
    <property type="component" value="Unassembled WGS sequence"/>
</dbReference>
<gene>
    <name evidence="1" type="ORF">C1SCF055_LOCUS33544</name>
</gene>
<dbReference type="EMBL" id="CAMXCT030004190">
    <property type="protein sequence ID" value="CAL4795374.1"/>
    <property type="molecule type" value="Genomic_DNA"/>
</dbReference>
<dbReference type="EMBL" id="CAMXCT020004190">
    <property type="protein sequence ID" value="CAL1161437.1"/>
    <property type="molecule type" value="Genomic_DNA"/>
</dbReference>
<name>A0A9P1DE33_9DINO</name>
<comment type="caution">
    <text evidence="1">The sequence shown here is derived from an EMBL/GenBank/DDBJ whole genome shotgun (WGS) entry which is preliminary data.</text>
</comment>
<evidence type="ECO:0000313" key="4">
    <source>
        <dbReference type="Proteomes" id="UP001152797"/>
    </source>
</evidence>
<keyword evidence="3" id="KW-0670">Pyruvate</keyword>
<evidence type="ECO:0000313" key="3">
    <source>
        <dbReference type="EMBL" id="CAL4795374.1"/>
    </source>
</evidence>
<keyword evidence="4" id="KW-1185">Reference proteome</keyword>
<dbReference type="EMBL" id="CAMXCT010004190">
    <property type="protein sequence ID" value="CAI4008062.1"/>
    <property type="molecule type" value="Genomic_DNA"/>
</dbReference>
<proteinExistence type="predicted"/>
<reference evidence="2" key="2">
    <citation type="submission" date="2024-04" db="EMBL/GenBank/DDBJ databases">
        <authorList>
            <person name="Chen Y."/>
            <person name="Shah S."/>
            <person name="Dougan E. K."/>
            <person name="Thang M."/>
            <person name="Chan C."/>
        </authorList>
    </citation>
    <scope>NUCLEOTIDE SEQUENCE [LARGE SCALE GENOMIC DNA]</scope>
</reference>
<evidence type="ECO:0000313" key="2">
    <source>
        <dbReference type="EMBL" id="CAL1161437.1"/>
    </source>
</evidence>
<reference evidence="1" key="1">
    <citation type="submission" date="2022-10" db="EMBL/GenBank/DDBJ databases">
        <authorList>
            <person name="Chen Y."/>
            <person name="Dougan E. K."/>
            <person name="Chan C."/>
            <person name="Rhodes N."/>
            <person name="Thang M."/>
        </authorList>
    </citation>
    <scope>NUCLEOTIDE SEQUENCE</scope>
</reference>
<sequence length="114" mass="12556">MILVVVVTSFVGNPQDEADKKALQSIVETNATGQALYRDLTHDFAHHAVFKRLFHCKQPADAPEQNSALCRPGGLDCGEHRRASLGRLHATAKHWNDDDDVQCAKAPLSCPRIL</sequence>
<evidence type="ECO:0000313" key="1">
    <source>
        <dbReference type="EMBL" id="CAI4008062.1"/>
    </source>
</evidence>
<protein>
    <submittedName>
        <fullName evidence="3">Pyruvate dehydrogenase [NADP(+)]</fullName>
    </submittedName>
</protein>
<accession>A0A9P1DE33</accession>
<organism evidence="1">
    <name type="scientific">Cladocopium goreaui</name>
    <dbReference type="NCBI Taxonomy" id="2562237"/>
    <lineage>
        <taxon>Eukaryota</taxon>
        <taxon>Sar</taxon>
        <taxon>Alveolata</taxon>
        <taxon>Dinophyceae</taxon>
        <taxon>Suessiales</taxon>
        <taxon>Symbiodiniaceae</taxon>
        <taxon>Cladocopium</taxon>
    </lineage>
</organism>
<dbReference type="AlphaFoldDB" id="A0A9P1DE33"/>